<dbReference type="EMBL" id="JACIEG010000003">
    <property type="protein sequence ID" value="MBB3969158.1"/>
    <property type="molecule type" value="Genomic_DNA"/>
</dbReference>
<dbReference type="EMBL" id="SNQG01000004">
    <property type="protein sequence ID" value="TEW66032.1"/>
    <property type="molecule type" value="Genomic_DNA"/>
</dbReference>
<protein>
    <submittedName>
        <fullName evidence="2">Uncharacterized protein</fullName>
    </submittedName>
</protein>
<proteinExistence type="predicted"/>
<dbReference type="Proteomes" id="UP000583101">
    <property type="component" value="Unassembled WGS sequence"/>
</dbReference>
<sequence>MPSNPHVIKRQLIDLRIDKRLDTAQIQDKVSRLFETDILPIIDRYLNTLGNPDDTYRIDHLEIDLGVIHAASIGEEIKKRLTSQLELKQLKAIPFTGQAQSYGHSGGSTAAHQTEADLIAHFLRTGTFPWWAKEVNSTVLKNALDSLLTKEAAAISSLLGPLLASPASLKRLIFVCDDTTLYQITGKIKPAHNFNAEWQAYLYKAFTPVLSLNPYRQLWWASALQQTVTAALPGSIAPAILILFFDTLAKAEFATLNKLPGKGSAAKVLAFYDDKVRALNVLLSTVFGGPIHTGGTLQDQITQLSKTAERLFNSHTKPQHHTDTGAAVATIQSLFDVVRMHFGFKPGLQQDKAVSGGLKKMAGPDDIYVKQVPSLASPVDEFSDVIAEATDVFSDSDKLYINYAGLVLLAPFISRFFKSINLADGKSFTDEEAAEKACLLLQYLAAGKDWERFEPHLTLNKLLCGMELYRPVNVQLEISPSELEAADHLLAAVIANAPLWKTLSTDGLRRTYLQREGILSSRDGNWLLQVKRETYDILIDRLPWSARVVKLPWMKNLIFVEWQLD</sequence>
<comment type="caution">
    <text evidence="2">The sequence shown here is derived from an EMBL/GenBank/DDBJ whole genome shotgun (WGS) entry which is preliminary data.</text>
</comment>
<accession>A0A4Y8ADE7</accession>
<dbReference type="Proteomes" id="UP000297248">
    <property type="component" value="Unassembled WGS sequence"/>
</dbReference>
<reference evidence="1 4" key="3">
    <citation type="submission" date="2020-08" db="EMBL/GenBank/DDBJ databases">
        <title>Genomic Encyclopedia of Type Strains, Phase IV (KMG-IV): sequencing the most valuable type-strain genomes for metagenomic binning, comparative biology and taxonomic classification.</title>
        <authorList>
            <person name="Goeker M."/>
        </authorList>
    </citation>
    <scope>NUCLEOTIDE SEQUENCE [LARGE SCALE GENOMIC DNA]</scope>
    <source>
        <strain evidence="1 4">DSM 100995</strain>
    </source>
</reference>
<dbReference type="AlphaFoldDB" id="A0A4Y8ADE7"/>
<evidence type="ECO:0000313" key="3">
    <source>
        <dbReference type="Proteomes" id="UP000297248"/>
    </source>
</evidence>
<dbReference type="RefSeq" id="WP_134336896.1">
    <property type="nucleotide sequence ID" value="NZ_BMCZ01000002.1"/>
</dbReference>
<dbReference type="Pfam" id="PF19268">
    <property type="entry name" value="CIS_TMP"/>
    <property type="match status" value="1"/>
</dbReference>
<evidence type="ECO:0000313" key="2">
    <source>
        <dbReference type="EMBL" id="TEW66032.1"/>
    </source>
</evidence>
<evidence type="ECO:0000313" key="4">
    <source>
        <dbReference type="Proteomes" id="UP000583101"/>
    </source>
</evidence>
<dbReference type="InterPro" id="IPR045538">
    <property type="entry name" value="CIS_TMP"/>
</dbReference>
<name>A0A4Y8ADE7_9SPHI</name>
<keyword evidence="4" id="KW-1185">Reference proteome</keyword>
<dbReference type="OrthoDB" id="1488184at2"/>
<reference evidence="2" key="2">
    <citation type="submission" date="2019-03" db="EMBL/GenBank/DDBJ databases">
        <authorList>
            <person name="Yan Y.-Q."/>
            <person name="Du Z.-J."/>
        </authorList>
    </citation>
    <scope>NUCLEOTIDE SEQUENCE</scope>
    <source>
        <strain evidence="2">PP-F2FG21</strain>
    </source>
</reference>
<reference evidence="2 3" key="1">
    <citation type="journal article" date="2016" name="Int. J. Syst. Evol. Microbiol.">
        <title>Proposal of Mucilaginibacter phyllosphaerae sp. nov. isolated from the phyllosphere of Galium album.</title>
        <authorList>
            <person name="Aydogan E.L."/>
            <person name="Busse H.J."/>
            <person name="Moser G."/>
            <person name="Muller C."/>
            <person name="Kampfer P."/>
            <person name="Glaeser S.P."/>
        </authorList>
    </citation>
    <scope>NUCLEOTIDE SEQUENCE [LARGE SCALE GENOMIC DNA]</scope>
    <source>
        <strain evidence="2 3">PP-F2FG21</strain>
    </source>
</reference>
<gene>
    <name evidence="2" type="ORF">E2R65_12980</name>
    <name evidence="1" type="ORF">GGR35_001761</name>
</gene>
<evidence type="ECO:0000313" key="1">
    <source>
        <dbReference type="EMBL" id="MBB3969158.1"/>
    </source>
</evidence>
<organism evidence="2 3">
    <name type="scientific">Mucilaginibacter phyllosphaerae</name>
    <dbReference type="NCBI Taxonomy" id="1812349"/>
    <lineage>
        <taxon>Bacteria</taxon>
        <taxon>Pseudomonadati</taxon>
        <taxon>Bacteroidota</taxon>
        <taxon>Sphingobacteriia</taxon>
        <taxon>Sphingobacteriales</taxon>
        <taxon>Sphingobacteriaceae</taxon>
        <taxon>Mucilaginibacter</taxon>
    </lineage>
</organism>